<reference evidence="2" key="1">
    <citation type="journal article" date="2022" name="Mol. Ecol. Resour.">
        <title>The genomes of chicory, endive, great burdock and yacon provide insights into Asteraceae palaeo-polyploidization history and plant inulin production.</title>
        <authorList>
            <person name="Fan W."/>
            <person name="Wang S."/>
            <person name="Wang H."/>
            <person name="Wang A."/>
            <person name="Jiang F."/>
            <person name="Liu H."/>
            <person name="Zhao H."/>
            <person name="Xu D."/>
            <person name="Zhang Y."/>
        </authorList>
    </citation>
    <scope>NUCLEOTIDE SEQUENCE [LARGE SCALE GENOMIC DNA]</scope>
    <source>
        <strain evidence="2">cv. Punajuju</strain>
    </source>
</reference>
<accession>A0ACB8ZR73</accession>
<reference evidence="1 2" key="2">
    <citation type="journal article" date="2022" name="Mol. Ecol. Resour.">
        <title>The genomes of chicory, endive, great burdock and yacon provide insights into Asteraceae paleo-polyploidization history and plant inulin production.</title>
        <authorList>
            <person name="Fan W."/>
            <person name="Wang S."/>
            <person name="Wang H."/>
            <person name="Wang A."/>
            <person name="Jiang F."/>
            <person name="Liu H."/>
            <person name="Zhao H."/>
            <person name="Xu D."/>
            <person name="Zhang Y."/>
        </authorList>
    </citation>
    <scope>NUCLEOTIDE SEQUENCE [LARGE SCALE GENOMIC DNA]</scope>
    <source>
        <strain evidence="2">cv. Punajuju</strain>
        <tissue evidence="1">Leaves</tissue>
    </source>
</reference>
<evidence type="ECO:0000313" key="1">
    <source>
        <dbReference type="EMBL" id="KAI3700138.1"/>
    </source>
</evidence>
<dbReference type="EMBL" id="CM042016">
    <property type="protein sequence ID" value="KAI3700138.1"/>
    <property type="molecule type" value="Genomic_DNA"/>
</dbReference>
<proteinExistence type="predicted"/>
<dbReference type="Proteomes" id="UP001055811">
    <property type="component" value="Linkage Group LG08"/>
</dbReference>
<name>A0ACB8ZR73_CICIN</name>
<evidence type="ECO:0000313" key="2">
    <source>
        <dbReference type="Proteomes" id="UP001055811"/>
    </source>
</evidence>
<keyword evidence="2" id="KW-1185">Reference proteome</keyword>
<organism evidence="1 2">
    <name type="scientific">Cichorium intybus</name>
    <name type="common">Chicory</name>
    <dbReference type="NCBI Taxonomy" id="13427"/>
    <lineage>
        <taxon>Eukaryota</taxon>
        <taxon>Viridiplantae</taxon>
        <taxon>Streptophyta</taxon>
        <taxon>Embryophyta</taxon>
        <taxon>Tracheophyta</taxon>
        <taxon>Spermatophyta</taxon>
        <taxon>Magnoliopsida</taxon>
        <taxon>eudicotyledons</taxon>
        <taxon>Gunneridae</taxon>
        <taxon>Pentapetalae</taxon>
        <taxon>asterids</taxon>
        <taxon>campanulids</taxon>
        <taxon>Asterales</taxon>
        <taxon>Asteraceae</taxon>
        <taxon>Cichorioideae</taxon>
        <taxon>Cichorieae</taxon>
        <taxon>Cichoriinae</taxon>
        <taxon>Cichorium</taxon>
    </lineage>
</organism>
<comment type="caution">
    <text evidence="1">The sequence shown here is derived from an EMBL/GenBank/DDBJ whole genome shotgun (WGS) entry which is preliminary data.</text>
</comment>
<sequence>MEPQSLTGSHNRSPGALFYSGCGFSIYLMCLFSSCVIFLAVHFHLFNCAFKFVGIYVKFNGINHLLLNDDDTVGMLETDNEQDLKPLNDRVLIKVCKG</sequence>
<protein>
    <submittedName>
        <fullName evidence="1">Uncharacterized protein</fullName>
    </submittedName>
</protein>
<gene>
    <name evidence="1" type="ORF">L2E82_44756</name>
</gene>